<comment type="caution">
    <text evidence="23">The sequence shown here is derived from an EMBL/GenBank/DDBJ whole genome shotgun (WGS) entry which is preliminary data.</text>
</comment>
<evidence type="ECO:0000256" key="13">
    <source>
        <dbReference type="ARBA" id="ARBA00023170"/>
    </source>
</evidence>
<dbReference type="InterPro" id="IPR000719">
    <property type="entry name" value="Prot_kinase_dom"/>
</dbReference>
<keyword evidence="4 17" id="KW-0808">Transferase</keyword>
<evidence type="ECO:0000256" key="16">
    <source>
        <dbReference type="ARBA" id="ARBA00048679"/>
    </source>
</evidence>
<dbReference type="Pfam" id="PF00069">
    <property type="entry name" value="Pkinase"/>
    <property type="match status" value="1"/>
</dbReference>
<keyword evidence="2 17" id="KW-0723">Serine/threonine-protein kinase</keyword>
<evidence type="ECO:0000256" key="4">
    <source>
        <dbReference type="ARBA" id="ARBA00022679"/>
    </source>
</evidence>
<evidence type="ECO:0000256" key="20">
    <source>
        <dbReference type="SAM" id="SignalP"/>
    </source>
</evidence>
<feature type="domain" description="Bulb-type lectin" evidence="22">
    <location>
        <begin position="23"/>
        <end position="147"/>
    </location>
</feature>
<evidence type="ECO:0000259" key="21">
    <source>
        <dbReference type="PROSITE" id="PS50011"/>
    </source>
</evidence>
<dbReference type="PROSITE" id="PS50927">
    <property type="entry name" value="BULB_LECTIN"/>
    <property type="match status" value="1"/>
</dbReference>
<dbReference type="InterPro" id="IPR036426">
    <property type="entry name" value="Bulb-type_lectin_dom_sf"/>
</dbReference>
<evidence type="ECO:0000313" key="24">
    <source>
        <dbReference type="Proteomes" id="UP001454036"/>
    </source>
</evidence>
<dbReference type="InterPro" id="IPR017441">
    <property type="entry name" value="Protein_kinase_ATP_BS"/>
</dbReference>
<keyword evidence="13" id="KW-0675">Receptor</keyword>
<evidence type="ECO:0000256" key="14">
    <source>
        <dbReference type="ARBA" id="ARBA00023180"/>
    </source>
</evidence>
<evidence type="ECO:0000256" key="10">
    <source>
        <dbReference type="ARBA" id="ARBA00022989"/>
    </source>
</evidence>
<feature type="binding site" evidence="18">
    <location>
        <position position="541"/>
    </location>
    <ligand>
        <name>ATP</name>
        <dbReference type="ChEBI" id="CHEBI:30616"/>
    </ligand>
</feature>
<evidence type="ECO:0000256" key="8">
    <source>
        <dbReference type="ARBA" id="ARBA00022777"/>
    </source>
</evidence>
<dbReference type="CDD" id="cd01098">
    <property type="entry name" value="PAN_AP_plant"/>
    <property type="match status" value="1"/>
</dbReference>
<comment type="similarity">
    <text evidence="17">Belongs to the protein kinase superfamily. Ser/Thr protein kinase family.</text>
</comment>
<keyword evidence="7 17" id="KW-0547">Nucleotide-binding</keyword>
<dbReference type="PIRSF" id="PIRSF000641">
    <property type="entry name" value="SRK"/>
    <property type="match status" value="1"/>
</dbReference>
<dbReference type="FunFam" id="3.30.200.20:FF:000059">
    <property type="entry name" value="S-receptor-like serine/threonine-protein kinase"/>
    <property type="match status" value="1"/>
</dbReference>
<feature type="chain" id="PRO_5043719083" description="Receptor-like serine/threonine-protein kinase" evidence="20">
    <location>
        <begin position="21"/>
        <end position="803"/>
    </location>
</feature>
<dbReference type="InterPro" id="IPR008271">
    <property type="entry name" value="Ser/Thr_kinase_AS"/>
</dbReference>
<evidence type="ECO:0000256" key="11">
    <source>
        <dbReference type="ARBA" id="ARBA00023136"/>
    </source>
</evidence>
<evidence type="ECO:0000256" key="12">
    <source>
        <dbReference type="ARBA" id="ARBA00023157"/>
    </source>
</evidence>
<dbReference type="InterPro" id="IPR001480">
    <property type="entry name" value="Bulb-type_lectin_dom"/>
</dbReference>
<keyword evidence="3" id="KW-0245">EGF-like domain</keyword>
<evidence type="ECO:0000259" key="22">
    <source>
        <dbReference type="PROSITE" id="PS50927"/>
    </source>
</evidence>
<evidence type="ECO:0000313" key="23">
    <source>
        <dbReference type="EMBL" id="GAA0179831.1"/>
    </source>
</evidence>
<name>A0AAV3RP93_LITER</name>
<keyword evidence="9 17" id="KW-0067">ATP-binding</keyword>
<dbReference type="Pfam" id="PF00954">
    <property type="entry name" value="S_locus_glycop"/>
    <property type="match status" value="1"/>
</dbReference>
<keyword evidence="12" id="KW-1015">Disulfide bond</keyword>
<dbReference type="InterPro" id="IPR011009">
    <property type="entry name" value="Kinase-like_dom_sf"/>
</dbReference>
<accession>A0AAV3RP93</accession>
<dbReference type="GO" id="GO:0005524">
    <property type="term" value="F:ATP binding"/>
    <property type="evidence" value="ECO:0007669"/>
    <property type="project" value="UniProtKB-UniRule"/>
</dbReference>
<dbReference type="SMART" id="SM00108">
    <property type="entry name" value="B_lectin"/>
    <property type="match status" value="1"/>
</dbReference>
<dbReference type="InterPro" id="IPR000858">
    <property type="entry name" value="S_locus_glycoprot_dom"/>
</dbReference>
<evidence type="ECO:0000256" key="2">
    <source>
        <dbReference type="ARBA" id="ARBA00022527"/>
    </source>
</evidence>
<dbReference type="PANTHER" id="PTHR47974">
    <property type="entry name" value="OS07G0415500 PROTEIN"/>
    <property type="match status" value="1"/>
</dbReference>
<evidence type="ECO:0000256" key="15">
    <source>
        <dbReference type="ARBA" id="ARBA00047899"/>
    </source>
</evidence>
<dbReference type="GO" id="GO:0004674">
    <property type="term" value="F:protein serine/threonine kinase activity"/>
    <property type="evidence" value="ECO:0007669"/>
    <property type="project" value="UniProtKB-KW"/>
</dbReference>
<comment type="catalytic activity">
    <reaction evidence="16 17">
        <text>L-seryl-[protein] + ATP = O-phospho-L-seryl-[protein] + ADP + H(+)</text>
        <dbReference type="Rhea" id="RHEA:17989"/>
        <dbReference type="Rhea" id="RHEA-COMP:9863"/>
        <dbReference type="Rhea" id="RHEA-COMP:11604"/>
        <dbReference type="ChEBI" id="CHEBI:15378"/>
        <dbReference type="ChEBI" id="CHEBI:29999"/>
        <dbReference type="ChEBI" id="CHEBI:30616"/>
        <dbReference type="ChEBI" id="CHEBI:83421"/>
        <dbReference type="ChEBI" id="CHEBI:456216"/>
        <dbReference type="EC" id="2.7.11.1"/>
    </reaction>
</comment>
<dbReference type="GO" id="GO:0016020">
    <property type="term" value="C:membrane"/>
    <property type="evidence" value="ECO:0007669"/>
    <property type="project" value="UniProtKB-SubCell"/>
</dbReference>
<reference evidence="23 24" key="1">
    <citation type="submission" date="2024-01" db="EMBL/GenBank/DDBJ databases">
        <title>The complete chloroplast genome sequence of Lithospermum erythrorhizon: insights into the phylogenetic relationship among Boraginaceae species and the maternal lineages of purple gromwells.</title>
        <authorList>
            <person name="Okada T."/>
            <person name="Watanabe K."/>
        </authorList>
    </citation>
    <scope>NUCLEOTIDE SEQUENCE [LARGE SCALE GENOMIC DNA]</scope>
</reference>
<evidence type="ECO:0000256" key="6">
    <source>
        <dbReference type="ARBA" id="ARBA00022729"/>
    </source>
</evidence>
<proteinExistence type="inferred from homology"/>
<dbReference type="InterPro" id="IPR024171">
    <property type="entry name" value="SRK-like_kinase"/>
</dbReference>
<organism evidence="23 24">
    <name type="scientific">Lithospermum erythrorhizon</name>
    <name type="common">Purple gromwell</name>
    <name type="synonym">Lithospermum officinale var. erythrorhizon</name>
    <dbReference type="NCBI Taxonomy" id="34254"/>
    <lineage>
        <taxon>Eukaryota</taxon>
        <taxon>Viridiplantae</taxon>
        <taxon>Streptophyta</taxon>
        <taxon>Embryophyta</taxon>
        <taxon>Tracheophyta</taxon>
        <taxon>Spermatophyta</taxon>
        <taxon>Magnoliopsida</taxon>
        <taxon>eudicotyledons</taxon>
        <taxon>Gunneridae</taxon>
        <taxon>Pentapetalae</taxon>
        <taxon>asterids</taxon>
        <taxon>lamiids</taxon>
        <taxon>Boraginales</taxon>
        <taxon>Boraginaceae</taxon>
        <taxon>Boraginoideae</taxon>
        <taxon>Lithospermeae</taxon>
        <taxon>Lithospermum</taxon>
    </lineage>
</organism>
<dbReference type="SUPFAM" id="SSF56112">
    <property type="entry name" value="Protein kinase-like (PK-like)"/>
    <property type="match status" value="1"/>
</dbReference>
<protein>
    <recommendedName>
        <fullName evidence="17">Receptor-like serine/threonine-protein kinase</fullName>
        <ecNumber evidence="17">2.7.11.1</ecNumber>
    </recommendedName>
</protein>
<dbReference type="Proteomes" id="UP001454036">
    <property type="component" value="Unassembled WGS sequence"/>
</dbReference>
<keyword evidence="5 19" id="KW-0812">Transmembrane</keyword>
<feature type="signal peptide" evidence="20">
    <location>
        <begin position="1"/>
        <end position="20"/>
    </location>
</feature>
<dbReference type="PROSITE" id="PS00108">
    <property type="entry name" value="PROTEIN_KINASE_ST"/>
    <property type="match status" value="1"/>
</dbReference>
<evidence type="ECO:0000256" key="7">
    <source>
        <dbReference type="ARBA" id="ARBA00022741"/>
    </source>
</evidence>
<sequence length="803" mass="91481">MEKIQISLFFLTLLPLLSYSSRIYVLDKGSSISPNEDLVISSPNEEFSAGFQSIGENAYVFAVWFTEQLNDGNYTIVWMANRDQPVNGKDTKFSLLYTGELVLIDAGEITVWKSNIDSISPVSLQLKDDGNLVLVSYTNGEYIWQSFDSPTNTILPEQRFTRNSLLVSSRSQTNHSSGFYKLYFFGDSVLRLLYDGPEITSVFWPPPWLNAWQAHRSPYNNSKVAYLNASGYFEASDNFNFTTTDYGVGPRRRLTLDVDGNFRVYSLDKEMRSWKVSWQGALQPCMTHGVCGANSICTYDHERGRGCSCLPGFKMKTPGDWSQGCEAGFKITSCDPDASKFVKLNHIEYYGYDIGAPGVGSHDNFTYEQCVNYCLDYCNCKGFQYKFEPEKGVHTCWPKTILINGYRSNGFRDSIYIRTPKEYLITYQNDHVFDYQCSRNTTNLERLYYKKRPTQWLKAFMYATIIVGAFEILCLLIFLYKTQSPFKKTPRGYLQVVTGFQKFSYAELKKATKNFTEEIGRGGGGIVYKAKLIDSRVAAVKCLVEANQGESEFLAEVSMIGNLNHMNLIEIWGYCVEGKHRILVYEYMDYGSLADNLVLNKLDFEKRYQIAVGTSKGLAYLHEECLDWVLHCDVKPHNILLDSLYQPKVADFGLAKLLNRSGKENPSFSRIRGTRGYMAPEWVRNLPITSKVDVYSYGIVVLEMITGRGPNVARSSNGNDVMEQGSVVTWIREKMMQSAEDEKSWILNIADPALNGEFNMDRMKILIKIALWCVEEDKDARPTMSRVVHELLHSENDGKENSM</sequence>
<dbReference type="FunFam" id="1.10.510.10:FF:000537">
    <property type="entry name" value="Putative receptor-like protein kinase"/>
    <property type="match status" value="1"/>
</dbReference>
<evidence type="ECO:0000256" key="3">
    <source>
        <dbReference type="ARBA" id="ARBA00022536"/>
    </source>
</evidence>
<feature type="transmembrane region" description="Helical" evidence="19">
    <location>
        <begin position="459"/>
        <end position="480"/>
    </location>
</feature>
<evidence type="ECO:0000256" key="19">
    <source>
        <dbReference type="SAM" id="Phobius"/>
    </source>
</evidence>
<keyword evidence="11 19" id="KW-0472">Membrane</keyword>
<dbReference type="Gene3D" id="1.10.510.10">
    <property type="entry name" value="Transferase(Phosphotransferase) domain 1"/>
    <property type="match status" value="1"/>
</dbReference>
<keyword evidence="10 19" id="KW-1133">Transmembrane helix</keyword>
<evidence type="ECO:0000256" key="9">
    <source>
        <dbReference type="ARBA" id="ARBA00022840"/>
    </source>
</evidence>
<keyword evidence="8 17" id="KW-0418">Kinase</keyword>
<keyword evidence="6 20" id="KW-0732">Signal</keyword>
<evidence type="ECO:0000256" key="1">
    <source>
        <dbReference type="ARBA" id="ARBA00004479"/>
    </source>
</evidence>
<comment type="subcellular location">
    <subcellularLocation>
        <location evidence="1">Membrane</location>
        <topology evidence="1">Single-pass type I membrane protein</topology>
    </subcellularLocation>
</comment>
<dbReference type="Gene3D" id="2.90.10.10">
    <property type="entry name" value="Bulb-type lectin domain"/>
    <property type="match status" value="1"/>
</dbReference>
<dbReference type="CDD" id="cd00028">
    <property type="entry name" value="B_lectin"/>
    <property type="match status" value="1"/>
</dbReference>
<dbReference type="PANTHER" id="PTHR47974:SF3">
    <property type="entry name" value="RECEPTOR-LIKE SERINE_THREONINE-PROTEIN KINASE"/>
    <property type="match status" value="1"/>
</dbReference>
<keyword evidence="24" id="KW-1185">Reference proteome</keyword>
<dbReference type="EC" id="2.7.11.1" evidence="17"/>
<dbReference type="Gene3D" id="3.30.200.20">
    <property type="entry name" value="Phosphorylase Kinase, domain 1"/>
    <property type="match status" value="1"/>
</dbReference>
<dbReference type="EMBL" id="BAABME010028512">
    <property type="protein sequence ID" value="GAA0179831.1"/>
    <property type="molecule type" value="Genomic_DNA"/>
</dbReference>
<evidence type="ECO:0000256" key="5">
    <source>
        <dbReference type="ARBA" id="ARBA00022692"/>
    </source>
</evidence>
<dbReference type="Pfam" id="PF01453">
    <property type="entry name" value="B_lectin"/>
    <property type="match status" value="1"/>
</dbReference>
<keyword evidence="14" id="KW-0325">Glycoprotein</keyword>
<dbReference type="SMART" id="SM00220">
    <property type="entry name" value="S_TKc"/>
    <property type="match status" value="1"/>
</dbReference>
<evidence type="ECO:0000256" key="18">
    <source>
        <dbReference type="PROSITE-ProRule" id="PRU10141"/>
    </source>
</evidence>
<dbReference type="GO" id="GO:0048544">
    <property type="term" value="P:recognition of pollen"/>
    <property type="evidence" value="ECO:0007669"/>
    <property type="project" value="InterPro"/>
</dbReference>
<gene>
    <name evidence="23" type="ORF">LIER_42228</name>
</gene>
<feature type="domain" description="Protein kinase" evidence="21">
    <location>
        <begin position="513"/>
        <end position="792"/>
    </location>
</feature>
<dbReference type="AlphaFoldDB" id="A0AAV3RP93"/>
<comment type="catalytic activity">
    <reaction evidence="15 17">
        <text>L-threonyl-[protein] + ATP = O-phospho-L-threonyl-[protein] + ADP + H(+)</text>
        <dbReference type="Rhea" id="RHEA:46608"/>
        <dbReference type="Rhea" id="RHEA-COMP:11060"/>
        <dbReference type="Rhea" id="RHEA-COMP:11605"/>
        <dbReference type="ChEBI" id="CHEBI:15378"/>
        <dbReference type="ChEBI" id="CHEBI:30013"/>
        <dbReference type="ChEBI" id="CHEBI:30616"/>
        <dbReference type="ChEBI" id="CHEBI:61977"/>
        <dbReference type="ChEBI" id="CHEBI:456216"/>
        <dbReference type="EC" id="2.7.11.1"/>
    </reaction>
</comment>
<dbReference type="SUPFAM" id="SSF51110">
    <property type="entry name" value="alpha-D-mannose-specific plant lectins"/>
    <property type="match status" value="1"/>
</dbReference>
<dbReference type="PROSITE" id="PS00107">
    <property type="entry name" value="PROTEIN_KINASE_ATP"/>
    <property type="match status" value="1"/>
</dbReference>
<dbReference type="PROSITE" id="PS50011">
    <property type="entry name" value="PROTEIN_KINASE_DOM"/>
    <property type="match status" value="1"/>
</dbReference>
<evidence type="ECO:0000256" key="17">
    <source>
        <dbReference type="PIRNR" id="PIRNR000641"/>
    </source>
</evidence>